<dbReference type="AlphaFoldDB" id="A0AAF0E1G0"/>
<feature type="compositionally biased region" description="Polar residues" evidence="1">
    <location>
        <begin position="161"/>
        <end position="175"/>
    </location>
</feature>
<dbReference type="PROSITE" id="PS00845">
    <property type="entry name" value="CAP_GLY_1"/>
    <property type="match status" value="1"/>
</dbReference>
<reference evidence="3" key="1">
    <citation type="submission" date="2023-03" db="EMBL/GenBank/DDBJ databases">
        <title>Mating type loci evolution in Malassezia.</title>
        <authorList>
            <person name="Coelho M.A."/>
        </authorList>
    </citation>
    <scope>NUCLEOTIDE SEQUENCE</scope>
    <source>
        <strain evidence="3">CBS 7876</strain>
    </source>
</reference>
<dbReference type="InterPro" id="IPR036859">
    <property type="entry name" value="CAP-Gly_dom_sf"/>
</dbReference>
<feature type="compositionally biased region" description="Low complexity" evidence="1">
    <location>
        <begin position="1"/>
        <end position="17"/>
    </location>
</feature>
<feature type="region of interest" description="Disordered" evidence="1">
    <location>
        <begin position="233"/>
        <end position="269"/>
    </location>
</feature>
<evidence type="ECO:0000256" key="1">
    <source>
        <dbReference type="SAM" id="MobiDB-lite"/>
    </source>
</evidence>
<feature type="compositionally biased region" description="Polar residues" evidence="1">
    <location>
        <begin position="143"/>
        <end position="153"/>
    </location>
</feature>
<feature type="compositionally biased region" description="Basic and acidic residues" evidence="1">
    <location>
        <begin position="405"/>
        <end position="436"/>
    </location>
</feature>
<dbReference type="Proteomes" id="UP001214603">
    <property type="component" value="Chromosome 9"/>
</dbReference>
<dbReference type="InterPro" id="IPR000938">
    <property type="entry name" value="CAP-Gly_domain"/>
</dbReference>
<feature type="compositionally biased region" description="Low complexity" evidence="1">
    <location>
        <begin position="133"/>
        <end position="142"/>
    </location>
</feature>
<gene>
    <name evidence="3" type="ORF">MOBT1_003279</name>
</gene>
<feature type="region of interest" description="Disordered" evidence="1">
    <location>
        <begin position="535"/>
        <end position="560"/>
    </location>
</feature>
<feature type="compositionally biased region" description="Low complexity" evidence="1">
    <location>
        <begin position="106"/>
        <end position="117"/>
    </location>
</feature>
<feature type="compositionally biased region" description="Basic and acidic residues" evidence="1">
    <location>
        <begin position="543"/>
        <end position="560"/>
    </location>
</feature>
<proteinExistence type="predicted"/>
<feature type="region of interest" description="Disordered" evidence="1">
    <location>
        <begin position="1"/>
        <end position="22"/>
    </location>
</feature>
<dbReference type="SMART" id="SM01052">
    <property type="entry name" value="CAP_GLY"/>
    <property type="match status" value="1"/>
</dbReference>
<organism evidence="3 4">
    <name type="scientific">Malassezia obtusa</name>
    <dbReference type="NCBI Taxonomy" id="76774"/>
    <lineage>
        <taxon>Eukaryota</taxon>
        <taxon>Fungi</taxon>
        <taxon>Dikarya</taxon>
        <taxon>Basidiomycota</taxon>
        <taxon>Ustilaginomycotina</taxon>
        <taxon>Malasseziomycetes</taxon>
        <taxon>Malasseziales</taxon>
        <taxon>Malasseziaceae</taxon>
        <taxon>Malassezia</taxon>
    </lineage>
</organism>
<evidence type="ECO:0000313" key="3">
    <source>
        <dbReference type="EMBL" id="WFD04568.1"/>
    </source>
</evidence>
<accession>A0AAF0E1G0</accession>
<feature type="region of interest" description="Disordered" evidence="1">
    <location>
        <begin position="405"/>
        <end position="459"/>
    </location>
</feature>
<evidence type="ECO:0000313" key="4">
    <source>
        <dbReference type="Proteomes" id="UP001214603"/>
    </source>
</evidence>
<feature type="region of interest" description="Disordered" evidence="1">
    <location>
        <begin position="104"/>
        <end position="218"/>
    </location>
</feature>
<keyword evidence="4" id="KW-1185">Reference proteome</keyword>
<dbReference type="SUPFAM" id="SSF74924">
    <property type="entry name" value="Cap-Gly domain"/>
    <property type="match status" value="1"/>
</dbReference>
<protein>
    <recommendedName>
        <fullName evidence="2">CAP-Gly domain-containing protein</fullName>
    </recommendedName>
</protein>
<sequence>MSAATPARRAPRTATARSETPHAARRFEIGDEVRFEGSDLVGVLRYLGPVEGKEGHFAGLELLGACAGRGKNDGTIAGVQYFATAPNNGVFGPAAKLVPLHARPTSATARPLSSRSASRSEDRPTSRIRHHTTTAPLPHATPQRTASTRSVFTPGQVKRPSGSSATPQATRTTSMPRVMRRPTSAAATHARPGSALRTPRRAPSGFAFEDSVPSTNDDADRRLDLLEQLHLQHTHDTPPKTRAADAAVPHSPSPRGAPPPDAPPADTPTIDALRTEIRTLQAAAATKDTELATLRAELDAARQQTERASPAAADDTKIPSMVAAWERERTELTSRIEELQGAGREAISVFEHQLDLAAREQQALRSQIQQLETQLSAKEQEDTSVSATDIEMTSLREQLAHLTTKHEGLEEELAESRDALEKARSEARQHSADKDTASTSFHEQLRAAQAEAQQHKDALAQAEKEVARLQEALRAEQAAREHEREDLDTMRAAPHDDDVHAKLAALEAAKKEQADAHAKEIAELESLVESRIFREDELESEMEQLRKERDEARAALEARQ</sequence>
<feature type="domain" description="CAP-Gly" evidence="2">
    <location>
        <begin position="48"/>
        <end position="93"/>
    </location>
</feature>
<dbReference type="Gene3D" id="2.30.30.190">
    <property type="entry name" value="CAP Gly-rich-like domain"/>
    <property type="match status" value="1"/>
</dbReference>
<dbReference type="PROSITE" id="PS50245">
    <property type="entry name" value="CAP_GLY_2"/>
    <property type="match status" value="1"/>
</dbReference>
<evidence type="ECO:0000259" key="2">
    <source>
        <dbReference type="PROSITE" id="PS50245"/>
    </source>
</evidence>
<dbReference type="Pfam" id="PF01302">
    <property type="entry name" value="CAP_GLY"/>
    <property type="match status" value="1"/>
</dbReference>
<feature type="compositionally biased region" description="Basic and acidic residues" evidence="1">
    <location>
        <begin position="233"/>
        <end position="243"/>
    </location>
</feature>
<dbReference type="EMBL" id="CP119942">
    <property type="protein sequence ID" value="WFD04568.1"/>
    <property type="molecule type" value="Genomic_DNA"/>
</dbReference>
<name>A0AAF0E1G0_9BASI</name>
<dbReference type="Gene3D" id="1.10.287.1490">
    <property type="match status" value="1"/>
</dbReference>
<feature type="compositionally biased region" description="Pro residues" evidence="1">
    <location>
        <begin position="251"/>
        <end position="266"/>
    </location>
</feature>
<feature type="region of interest" description="Disordered" evidence="1">
    <location>
        <begin position="474"/>
        <end position="496"/>
    </location>
</feature>